<protein>
    <submittedName>
        <fullName evidence="1">Uncharacterized protein</fullName>
    </submittedName>
</protein>
<gene>
    <name evidence="1" type="ORF">PR048_018368</name>
</gene>
<dbReference type="Proteomes" id="UP001159363">
    <property type="component" value="Chromosome 5"/>
</dbReference>
<name>A0ABQ9HC20_9NEOP</name>
<keyword evidence="2" id="KW-1185">Reference proteome</keyword>
<organism evidence="1 2">
    <name type="scientific">Dryococelus australis</name>
    <dbReference type="NCBI Taxonomy" id="614101"/>
    <lineage>
        <taxon>Eukaryota</taxon>
        <taxon>Metazoa</taxon>
        <taxon>Ecdysozoa</taxon>
        <taxon>Arthropoda</taxon>
        <taxon>Hexapoda</taxon>
        <taxon>Insecta</taxon>
        <taxon>Pterygota</taxon>
        <taxon>Neoptera</taxon>
        <taxon>Polyneoptera</taxon>
        <taxon>Phasmatodea</taxon>
        <taxon>Verophasmatodea</taxon>
        <taxon>Anareolatae</taxon>
        <taxon>Phasmatidae</taxon>
        <taxon>Eurycanthinae</taxon>
        <taxon>Dryococelus</taxon>
    </lineage>
</organism>
<reference evidence="1 2" key="1">
    <citation type="submission" date="2023-02" db="EMBL/GenBank/DDBJ databases">
        <title>LHISI_Scaffold_Assembly.</title>
        <authorList>
            <person name="Stuart O.P."/>
            <person name="Cleave R."/>
            <person name="Magrath M.J.L."/>
            <person name="Mikheyev A.S."/>
        </authorList>
    </citation>
    <scope>NUCLEOTIDE SEQUENCE [LARGE SCALE GENOMIC DNA]</scope>
    <source>
        <strain evidence="1">Daus_M_001</strain>
        <tissue evidence="1">Leg muscle</tissue>
    </source>
</reference>
<sequence>MDITEYIAASERQVNVDTEEIVTTDRDPPALGQDDNEYNENVDLGMNYDDNSNASDNPGTRPSMISDSLRRQIASCYAGFSTFQICSKSLPKALSGKNFKEILLYMKTADKRTKSILDTTLLFTTFPYRGEKLSKTILNQREEAIFYGLIVDVTPNVSHQEHGVFVLRYVFQNTETNLFEICERFIEFKNFSRKTGEAITYEILSTLETLQVPLADCHAQGYDYGSNMWGHIILDVLLGDTITTLTPLARNTVFGLKKYFGSFKRLLMSSFLAQSSVCYWPAKCHHSGLPNADKNTIEEKLQLEATTELKSSVIFPVLDFIMADLKTRFASSELICDLFSLVLTMDMALDQLKIKTKLFISKYPKDLADANDLNEEILHMKSVHGIVFHSEKDPLKLLNSIYEKNLEAIFVNLCTGIKLFSTIPVLQQNDKLPQNLVEKHNWPKLPQPFGNFRHRKLIG</sequence>
<evidence type="ECO:0000313" key="1">
    <source>
        <dbReference type="EMBL" id="KAJ8881882.1"/>
    </source>
</evidence>
<evidence type="ECO:0000313" key="2">
    <source>
        <dbReference type="Proteomes" id="UP001159363"/>
    </source>
</evidence>
<dbReference type="PANTHER" id="PTHR45749:SF33">
    <property type="entry name" value="ZINC FINGER MYM-TYPE PROTEIN 1"/>
    <property type="match status" value="1"/>
</dbReference>
<dbReference type="EMBL" id="JARBHB010000006">
    <property type="protein sequence ID" value="KAJ8881882.1"/>
    <property type="molecule type" value="Genomic_DNA"/>
</dbReference>
<dbReference type="PANTHER" id="PTHR45749">
    <property type="match status" value="1"/>
</dbReference>
<proteinExistence type="predicted"/>
<accession>A0ABQ9HC20</accession>
<comment type="caution">
    <text evidence="1">The sequence shown here is derived from an EMBL/GenBank/DDBJ whole genome shotgun (WGS) entry which is preliminary data.</text>
</comment>